<dbReference type="Proteomes" id="UP000663881">
    <property type="component" value="Unassembled WGS sequence"/>
</dbReference>
<dbReference type="EMBL" id="CAJOAY010016552">
    <property type="protein sequence ID" value="CAF4302224.1"/>
    <property type="molecule type" value="Genomic_DNA"/>
</dbReference>
<protein>
    <submittedName>
        <fullName evidence="1">Uncharacterized protein</fullName>
    </submittedName>
</protein>
<accession>A0A820I0M5</accession>
<dbReference type="SUPFAM" id="SSF52058">
    <property type="entry name" value="L domain-like"/>
    <property type="match status" value="1"/>
</dbReference>
<gene>
    <name evidence="1" type="ORF">OKA104_LOCUS46268</name>
</gene>
<name>A0A820I0M5_9BILA</name>
<feature type="non-terminal residue" evidence="1">
    <location>
        <position position="1"/>
    </location>
</feature>
<reference evidence="1" key="1">
    <citation type="submission" date="2021-02" db="EMBL/GenBank/DDBJ databases">
        <authorList>
            <person name="Nowell W R."/>
        </authorList>
    </citation>
    <scope>NUCLEOTIDE SEQUENCE</scope>
</reference>
<feature type="non-terminal residue" evidence="1">
    <location>
        <position position="42"/>
    </location>
</feature>
<dbReference type="AlphaFoldDB" id="A0A820I0M5"/>
<sequence length="42" mass="4818">ILFQVPQYEHLQILICNGNSLTTLAGVEHIKRLWKLDVGNNQ</sequence>
<comment type="caution">
    <text evidence="1">The sequence shown here is derived from an EMBL/GenBank/DDBJ whole genome shotgun (WGS) entry which is preliminary data.</text>
</comment>
<organism evidence="1 2">
    <name type="scientific">Adineta steineri</name>
    <dbReference type="NCBI Taxonomy" id="433720"/>
    <lineage>
        <taxon>Eukaryota</taxon>
        <taxon>Metazoa</taxon>
        <taxon>Spiralia</taxon>
        <taxon>Gnathifera</taxon>
        <taxon>Rotifera</taxon>
        <taxon>Eurotatoria</taxon>
        <taxon>Bdelloidea</taxon>
        <taxon>Adinetida</taxon>
        <taxon>Adinetidae</taxon>
        <taxon>Adineta</taxon>
    </lineage>
</organism>
<proteinExistence type="predicted"/>
<evidence type="ECO:0000313" key="2">
    <source>
        <dbReference type="Proteomes" id="UP000663881"/>
    </source>
</evidence>
<evidence type="ECO:0000313" key="1">
    <source>
        <dbReference type="EMBL" id="CAF4302224.1"/>
    </source>
</evidence>